<dbReference type="Gene3D" id="1.10.1740.10">
    <property type="match status" value="1"/>
</dbReference>
<dbReference type="InterPro" id="IPR013325">
    <property type="entry name" value="RNA_pol_sigma_r2"/>
</dbReference>
<evidence type="ECO:0000256" key="3">
    <source>
        <dbReference type="ARBA" id="ARBA00023082"/>
    </source>
</evidence>
<sequence length="178" mass="21028">MLNWLSSDIFLIRRLKHGDSDAFGKLYLKYLDSIYRYIYFRVGQKQELAEDLSETVFTKAWENITKFKEHRGTLKAWLYMIAKNVVVDHYRKAKPTIALDENITGVNSVIETEIEKNEDIRQLMSCLNQLTTEQKQVITMKYIEDMSNQEIAQILNKQEDAVRALQHRALQKLRELLK</sequence>
<evidence type="ECO:0000256" key="2">
    <source>
        <dbReference type="ARBA" id="ARBA00023015"/>
    </source>
</evidence>
<dbReference type="InterPro" id="IPR013324">
    <property type="entry name" value="RNA_pol_sigma_r3/r4-like"/>
</dbReference>
<keyword evidence="4" id="KW-0804">Transcription</keyword>
<comment type="similarity">
    <text evidence="1">Belongs to the sigma-70 factor family. ECF subfamily.</text>
</comment>
<dbReference type="InterPro" id="IPR007627">
    <property type="entry name" value="RNA_pol_sigma70_r2"/>
</dbReference>
<comment type="caution">
    <text evidence="7">The sequence shown here is derived from an EMBL/GenBank/DDBJ whole genome shotgun (WGS) entry which is preliminary data.</text>
</comment>
<evidence type="ECO:0000256" key="4">
    <source>
        <dbReference type="ARBA" id="ARBA00023163"/>
    </source>
</evidence>
<dbReference type="Proteomes" id="UP000230108">
    <property type="component" value="Unassembled WGS sequence"/>
</dbReference>
<dbReference type="EMBL" id="PFLF01000081">
    <property type="protein sequence ID" value="PIY68840.1"/>
    <property type="molecule type" value="Genomic_DNA"/>
</dbReference>
<dbReference type="Pfam" id="PF04542">
    <property type="entry name" value="Sigma70_r2"/>
    <property type="match status" value="1"/>
</dbReference>
<dbReference type="NCBIfam" id="TIGR02937">
    <property type="entry name" value="sigma70-ECF"/>
    <property type="match status" value="1"/>
</dbReference>
<protein>
    <submittedName>
        <fullName evidence="7">RNA polymerase subunit sigma-24</fullName>
    </submittedName>
</protein>
<dbReference type="PANTHER" id="PTHR43133">
    <property type="entry name" value="RNA POLYMERASE ECF-TYPE SIGMA FACTO"/>
    <property type="match status" value="1"/>
</dbReference>
<gene>
    <name evidence="7" type="ORF">COY90_03840</name>
</gene>
<reference evidence="8" key="1">
    <citation type="submission" date="2017-09" db="EMBL/GenBank/DDBJ databases">
        <title>Depth-based differentiation of microbial function through sediment-hosted aquifers and enrichment of novel symbionts in the deep terrestrial subsurface.</title>
        <authorList>
            <person name="Probst A.J."/>
            <person name="Ladd B."/>
            <person name="Jarett J.K."/>
            <person name="Geller-Mcgrath D.E."/>
            <person name="Sieber C.M.K."/>
            <person name="Emerson J.B."/>
            <person name="Anantharaman K."/>
            <person name="Thomas B.C."/>
            <person name="Malmstrom R."/>
            <person name="Stieglmeier M."/>
            <person name="Klingl A."/>
            <person name="Woyke T."/>
            <person name="Ryan C.M."/>
            <person name="Banfield J.F."/>
        </authorList>
    </citation>
    <scope>NUCLEOTIDE SEQUENCE [LARGE SCALE GENOMIC DNA]</scope>
</reference>
<keyword evidence="2" id="KW-0805">Transcription regulation</keyword>
<dbReference type="InterPro" id="IPR036388">
    <property type="entry name" value="WH-like_DNA-bd_sf"/>
</dbReference>
<dbReference type="InterPro" id="IPR013249">
    <property type="entry name" value="RNA_pol_sigma70_r4_t2"/>
</dbReference>
<feature type="domain" description="RNA polymerase sigma-70 region 2" evidence="5">
    <location>
        <begin position="26"/>
        <end position="94"/>
    </location>
</feature>
<evidence type="ECO:0000256" key="1">
    <source>
        <dbReference type="ARBA" id="ARBA00010641"/>
    </source>
</evidence>
<dbReference type="SUPFAM" id="SSF88946">
    <property type="entry name" value="Sigma2 domain of RNA polymerase sigma factors"/>
    <property type="match status" value="1"/>
</dbReference>
<dbReference type="Gene3D" id="1.10.10.10">
    <property type="entry name" value="Winged helix-like DNA-binding domain superfamily/Winged helix DNA-binding domain"/>
    <property type="match status" value="1"/>
</dbReference>
<evidence type="ECO:0000313" key="8">
    <source>
        <dbReference type="Proteomes" id="UP000230108"/>
    </source>
</evidence>
<dbReference type="PANTHER" id="PTHR43133:SF57">
    <property type="entry name" value="RNA POLYMERASE SIGMA-70 FACTOR"/>
    <property type="match status" value="1"/>
</dbReference>
<evidence type="ECO:0000259" key="6">
    <source>
        <dbReference type="Pfam" id="PF08281"/>
    </source>
</evidence>
<organism evidence="7 8">
    <name type="scientific">Candidatus Roizmanbacteria bacterium CG_4_10_14_0_8_um_filter_39_9</name>
    <dbReference type="NCBI Taxonomy" id="1974829"/>
    <lineage>
        <taxon>Bacteria</taxon>
        <taxon>Candidatus Roizmaniibacteriota</taxon>
    </lineage>
</organism>
<keyword evidence="3" id="KW-0731">Sigma factor</keyword>
<dbReference type="GO" id="GO:0006352">
    <property type="term" value="P:DNA-templated transcription initiation"/>
    <property type="evidence" value="ECO:0007669"/>
    <property type="project" value="InterPro"/>
</dbReference>
<name>A0A2M7QD88_9BACT</name>
<dbReference type="CDD" id="cd06171">
    <property type="entry name" value="Sigma70_r4"/>
    <property type="match status" value="1"/>
</dbReference>
<dbReference type="SUPFAM" id="SSF88659">
    <property type="entry name" value="Sigma3 and sigma4 domains of RNA polymerase sigma factors"/>
    <property type="match status" value="1"/>
</dbReference>
<evidence type="ECO:0000259" key="5">
    <source>
        <dbReference type="Pfam" id="PF04542"/>
    </source>
</evidence>
<dbReference type="Pfam" id="PF08281">
    <property type="entry name" value="Sigma70_r4_2"/>
    <property type="match status" value="1"/>
</dbReference>
<feature type="domain" description="RNA polymerase sigma factor 70 region 4 type 2" evidence="6">
    <location>
        <begin position="121"/>
        <end position="173"/>
    </location>
</feature>
<dbReference type="InterPro" id="IPR039425">
    <property type="entry name" value="RNA_pol_sigma-70-like"/>
</dbReference>
<dbReference type="AlphaFoldDB" id="A0A2M7QD88"/>
<dbReference type="GO" id="GO:0016987">
    <property type="term" value="F:sigma factor activity"/>
    <property type="evidence" value="ECO:0007669"/>
    <property type="project" value="UniProtKB-KW"/>
</dbReference>
<dbReference type="InterPro" id="IPR014284">
    <property type="entry name" value="RNA_pol_sigma-70_dom"/>
</dbReference>
<proteinExistence type="inferred from homology"/>
<evidence type="ECO:0000313" key="7">
    <source>
        <dbReference type="EMBL" id="PIY68840.1"/>
    </source>
</evidence>
<accession>A0A2M7QD88</accession>
<dbReference type="GO" id="GO:0003677">
    <property type="term" value="F:DNA binding"/>
    <property type="evidence" value="ECO:0007669"/>
    <property type="project" value="InterPro"/>
</dbReference>